<keyword evidence="2" id="KW-1185">Reference proteome</keyword>
<protein>
    <submittedName>
        <fullName evidence="1">Uncharacterized protein</fullName>
    </submittedName>
</protein>
<dbReference type="EMBL" id="FUYV01000025">
    <property type="protein sequence ID" value="SKC24008.1"/>
    <property type="molecule type" value="Genomic_DNA"/>
</dbReference>
<reference evidence="1 2" key="1">
    <citation type="submission" date="2017-02" db="EMBL/GenBank/DDBJ databases">
        <authorList>
            <person name="Peterson S.W."/>
        </authorList>
    </citation>
    <scope>NUCLEOTIDE SEQUENCE [LARGE SCALE GENOMIC DNA]</scope>
    <source>
        <strain evidence="1 2">DSM 24412</strain>
    </source>
</reference>
<name>A0A1T5HTI8_9BACT</name>
<dbReference type="Proteomes" id="UP000191055">
    <property type="component" value="Unassembled WGS sequence"/>
</dbReference>
<sequence>MINLLVITFSFIIQDGTRLLIVFYPAILVLSALNIYKNNIQNGYLKNDTIILKYNWKKITIPVREVISVSSAIAGHNDFKNPWTTFFVLELKNKYHFGRKLELEYMHQNFHIEEPREISIIKAIIENQRNIVVDTTL</sequence>
<dbReference type="AlphaFoldDB" id="A0A1T5HTI8"/>
<accession>A0A1T5HTI8</accession>
<organism evidence="1 2">
    <name type="scientific">Alkalitalea saponilacus</name>
    <dbReference type="NCBI Taxonomy" id="889453"/>
    <lineage>
        <taxon>Bacteria</taxon>
        <taxon>Pseudomonadati</taxon>
        <taxon>Bacteroidota</taxon>
        <taxon>Bacteroidia</taxon>
        <taxon>Marinilabiliales</taxon>
        <taxon>Marinilabiliaceae</taxon>
        <taxon>Alkalitalea</taxon>
    </lineage>
</organism>
<proteinExistence type="predicted"/>
<gene>
    <name evidence="1" type="ORF">SAMN03080601_03298</name>
</gene>
<evidence type="ECO:0000313" key="1">
    <source>
        <dbReference type="EMBL" id="SKC24008.1"/>
    </source>
</evidence>
<evidence type="ECO:0000313" key="2">
    <source>
        <dbReference type="Proteomes" id="UP000191055"/>
    </source>
</evidence>